<dbReference type="Gene3D" id="2.30.31.20">
    <property type="entry name" value="Sporulation-specific cell division protein SsgB"/>
    <property type="match status" value="1"/>
</dbReference>
<dbReference type="Pfam" id="PF04686">
    <property type="entry name" value="SsgA"/>
    <property type="match status" value="1"/>
</dbReference>
<keyword evidence="6" id="KW-0131">Cell cycle</keyword>
<dbReference type="GO" id="GO:0030435">
    <property type="term" value="P:sporulation resulting in formation of a cellular spore"/>
    <property type="evidence" value="ECO:0007669"/>
    <property type="project" value="UniProtKB-KW"/>
</dbReference>
<keyword evidence="5" id="KW-0717">Septation</keyword>
<evidence type="ECO:0000256" key="2">
    <source>
        <dbReference type="ARBA" id="ARBA00009323"/>
    </source>
</evidence>
<reference evidence="7" key="1">
    <citation type="submission" date="2021-01" db="EMBL/GenBank/DDBJ databases">
        <title>Whole genome shotgun sequence of Rhizocola hellebori NBRC 109834.</title>
        <authorList>
            <person name="Komaki H."/>
            <person name="Tamura T."/>
        </authorList>
    </citation>
    <scope>NUCLEOTIDE SEQUENCE</scope>
    <source>
        <strain evidence="7">NBRC 109834</strain>
    </source>
</reference>
<dbReference type="InterPro" id="IPR006776">
    <property type="entry name" value="SsgB"/>
</dbReference>
<dbReference type="GO" id="GO:0000917">
    <property type="term" value="P:division septum assembly"/>
    <property type="evidence" value="ECO:0007669"/>
    <property type="project" value="UniProtKB-KW"/>
</dbReference>
<evidence type="ECO:0000256" key="3">
    <source>
        <dbReference type="ARBA" id="ARBA00022618"/>
    </source>
</evidence>
<evidence type="ECO:0000256" key="1">
    <source>
        <dbReference type="ARBA" id="ARBA00004431"/>
    </source>
</evidence>
<organism evidence="7 8">
    <name type="scientific">Rhizocola hellebori</name>
    <dbReference type="NCBI Taxonomy" id="1392758"/>
    <lineage>
        <taxon>Bacteria</taxon>
        <taxon>Bacillati</taxon>
        <taxon>Actinomycetota</taxon>
        <taxon>Actinomycetes</taxon>
        <taxon>Micromonosporales</taxon>
        <taxon>Micromonosporaceae</taxon>
        <taxon>Rhizocola</taxon>
    </lineage>
</organism>
<evidence type="ECO:0000256" key="4">
    <source>
        <dbReference type="ARBA" id="ARBA00022969"/>
    </source>
</evidence>
<comment type="similarity">
    <text evidence="2">Belongs to the SsgA family.</text>
</comment>
<keyword evidence="3 7" id="KW-0132">Cell division</keyword>
<dbReference type="InterPro" id="IPR038658">
    <property type="entry name" value="SsgB_sf"/>
</dbReference>
<dbReference type="GO" id="GO:0030428">
    <property type="term" value="C:cell septum"/>
    <property type="evidence" value="ECO:0007669"/>
    <property type="project" value="UniProtKB-SubCell"/>
</dbReference>
<accession>A0A8J3QDA1</accession>
<evidence type="ECO:0000256" key="6">
    <source>
        <dbReference type="ARBA" id="ARBA00023306"/>
    </source>
</evidence>
<evidence type="ECO:0000313" key="7">
    <source>
        <dbReference type="EMBL" id="GIH07522.1"/>
    </source>
</evidence>
<evidence type="ECO:0000256" key="5">
    <source>
        <dbReference type="ARBA" id="ARBA00023210"/>
    </source>
</evidence>
<comment type="caution">
    <text evidence="7">The sequence shown here is derived from an EMBL/GenBank/DDBJ whole genome shotgun (WGS) entry which is preliminary data.</text>
</comment>
<keyword evidence="4" id="KW-0749">Sporulation</keyword>
<comment type="subcellular location">
    <subcellularLocation>
        <location evidence="1">Cell septum</location>
    </subcellularLocation>
</comment>
<gene>
    <name evidence="7" type="primary">ssgB</name>
    <name evidence="7" type="ORF">Rhe02_55890</name>
</gene>
<dbReference type="EMBL" id="BONY01000037">
    <property type="protein sequence ID" value="GIH07522.1"/>
    <property type="molecule type" value="Genomic_DNA"/>
</dbReference>
<proteinExistence type="inferred from homology"/>
<evidence type="ECO:0000313" key="8">
    <source>
        <dbReference type="Proteomes" id="UP000612899"/>
    </source>
</evidence>
<dbReference type="Proteomes" id="UP000612899">
    <property type="component" value="Unassembled WGS sequence"/>
</dbReference>
<keyword evidence="8" id="KW-1185">Reference proteome</keyword>
<name>A0A8J3QDA1_9ACTN</name>
<sequence length="172" mass="19034">MAERNREVHREYWKDEARELRRTAGGSTSMSAIRPTTVEVETSLRLVAPDATSLPVRASLRYDPADPYAVHVLFHAESAGGEAVSWSFARELLVTGLDEPAGIGDVRVWPWATPRGDFVALALSSPDGNALFEVPRSVLVRFLRRTYVVVPRGRETDHLDVDAAVNRLLAGR</sequence>
<dbReference type="AlphaFoldDB" id="A0A8J3QDA1"/>
<protein>
    <submittedName>
        <fullName evidence="7">Sporulation-specific cell division protein SsgB</fullName>
    </submittedName>
</protein>